<dbReference type="PANTHER" id="PTHR22911:SF79">
    <property type="entry name" value="MOBA-LIKE NTP TRANSFERASE DOMAIN-CONTAINING PROTEIN"/>
    <property type="match status" value="1"/>
</dbReference>
<feature type="transmembrane region" description="Helical" evidence="1">
    <location>
        <begin position="102"/>
        <end position="121"/>
    </location>
</feature>
<dbReference type="SUPFAM" id="SSF103481">
    <property type="entry name" value="Multidrug resistance efflux transporter EmrE"/>
    <property type="match status" value="1"/>
</dbReference>
<evidence type="ECO:0000313" key="4">
    <source>
        <dbReference type="Proteomes" id="UP000030762"/>
    </source>
</evidence>
<feature type="transmembrane region" description="Helical" evidence="1">
    <location>
        <begin position="250"/>
        <end position="270"/>
    </location>
</feature>
<evidence type="ECO:0000259" key="2">
    <source>
        <dbReference type="Pfam" id="PF00892"/>
    </source>
</evidence>
<sequence length="387" mass="41228">MATVVESHGRVGPRIYAKLRADSLYATESESETDIVVEIRPRKASETSHLLAPRLAPATSSSSASPGVPLVGFGLLLCSFCTISSLGVAFDLMTGVAPILKLFWKVSGTVCVTSVLCLPKLKGICNGAVALPQLHSLLLCALGYSLWNCTFLYALDHTSVDHAYILNNSHSLVLVLGKMLRRRPVAFQEGIGTVIGIAGGVVTALDHTLSRTKALGPNLQGDAVAFLGAMGAAVYLTHAKDVRSQANMDFMVFMWLHMCTVCLLLLPLLYATDAISLSTDPNHGLFGWVDLTRLPLELYLVTVCDFIGGMGYVRVLKYFEPIVVSIVMLLEPVLAVCLGIMVGVSNVPGLLTVLGSAIVILGTAMVIHSSTKRVPVSDVRPSYGTTA</sequence>
<evidence type="ECO:0000256" key="1">
    <source>
        <dbReference type="SAM" id="Phobius"/>
    </source>
</evidence>
<feature type="transmembrane region" description="Helical" evidence="1">
    <location>
        <begin position="70"/>
        <end position="90"/>
    </location>
</feature>
<dbReference type="PANTHER" id="PTHR22911">
    <property type="entry name" value="ACYL-MALONYL CONDENSING ENZYME-RELATED"/>
    <property type="match status" value="1"/>
</dbReference>
<protein>
    <recommendedName>
        <fullName evidence="2">EamA domain-containing protein</fullName>
    </recommendedName>
</protein>
<dbReference type="GeneID" id="19946212"/>
<dbReference type="AlphaFoldDB" id="T0QR86"/>
<feature type="transmembrane region" description="Helical" evidence="1">
    <location>
        <begin position="217"/>
        <end position="238"/>
    </location>
</feature>
<dbReference type="eggNOG" id="ENOG502RK9E">
    <property type="taxonomic scope" value="Eukaryota"/>
</dbReference>
<evidence type="ECO:0000313" key="3">
    <source>
        <dbReference type="EMBL" id="EQC37261.1"/>
    </source>
</evidence>
<proteinExistence type="predicted"/>
<name>T0QR86_SAPDV</name>
<organism evidence="3 4">
    <name type="scientific">Saprolegnia diclina (strain VS20)</name>
    <dbReference type="NCBI Taxonomy" id="1156394"/>
    <lineage>
        <taxon>Eukaryota</taxon>
        <taxon>Sar</taxon>
        <taxon>Stramenopiles</taxon>
        <taxon>Oomycota</taxon>
        <taxon>Saprolegniomycetes</taxon>
        <taxon>Saprolegniales</taxon>
        <taxon>Saprolegniaceae</taxon>
        <taxon>Saprolegnia</taxon>
    </lineage>
</organism>
<feature type="transmembrane region" description="Helical" evidence="1">
    <location>
        <begin position="185"/>
        <end position="205"/>
    </location>
</feature>
<feature type="domain" description="EamA" evidence="2">
    <location>
        <begin position="221"/>
        <end position="367"/>
    </location>
</feature>
<dbReference type="EMBL" id="JH767145">
    <property type="protein sequence ID" value="EQC37261.1"/>
    <property type="molecule type" value="Genomic_DNA"/>
</dbReference>
<dbReference type="VEuPathDB" id="FungiDB:SDRG_05485"/>
<dbReference type="GO" id="GO:0016020">
    <property type="term" value="C:membrane"/>
    <property type="evidence" value="ECO:0007669"/>
    <property type="project" value="InterPro"/>
</dbReference>
<keyword evidence="1" id="KW-0812">Transmembrane</keyword>
<dbReference type="InterPro" id="IPR000620">
    <property type="entry name" value="EamA_dom"/>
</dbReference>
<keyword evidence="1" id="KW-1133">Transmembrane helix</keyword>
<accession>T0QR86</accession>
<reference evidence="3 4" key="1">
    <citation type="submission" date="2012-04" db="EMBL/GenBank/DDBJ databases">
        <title>The Genome Sequence of Saprolegnia declina VS20.</title>
        <authorList>
            <consortium name="The Broad Institute Genome Sequencing Platform"/>
            <person name="Russ C."/>
            <person name="Nusbaum C."/>
            <person name="Tyler B."/>
            <person name="van West P."/>
            <person name="Dieguez-Uribeondo J."/>
            <person name="de Bruijn I."/>
            <person name="Tripathy S."/>
            <person name="Jiang R."/>
            <person name="Young S.K."/>
            <person name="Zeng Q."/>
            <person name="Gargeya S."/>
            <person name="Fitzgerald M."/>
            <person name="Haas B."/>
            <person name="Abouelleil A."/>
            <person name="Alvarado L."/>
            <person name="Arachchi H.M."/>
            <person name="Berlin A."/>
            <person name="Chapman S.B."/>
            <person name="Goldberg J."/>
            <person name="Griggs A."/>
            <person name="Gujja S."/>
            <person name="Hansen M."/>
            <person name="Howarth C."/>
            <person name="Imamovic A."/>
            <person name="Larimer J."/>
            <person name="McCowen C."/>
            <person name="Montmayeur A."/>
            <person name="Murphy C."/>
            <person name="Neiman D."/>
            <person name="Pearson M."/>
            <person name="Priest M."/>
            <person name="Roberts A."/>
            <person name="Saif S."/>
            <person name="Shea T."/>
            <person name="Sisk P."/>
            <person name="Sykes S."/>
            <person name="Wortman J."/>
            <person name="Nusbaum C."/>
            <person name="Birren B."/>
        </authorList>
    </citation>
    <scope>NUCLEOTIDE SEQUENCE [LARGE SCALE GENOMIC DNA]</scope>
    <source>
        <strain evidence="3 4">VS20</strain>
    </source>
</reference>
<dbReference type="OrthoDB" id="74158at2759"/>
<feature type="transmembrane region" description="Helical" evidence="1">
    <location>
        <begin position="298"/>
        <end position="315"/>
    </location>
</feature>
<dbReference type="Pfam" id="PF00892">
    <property type="entry name" value="EamA"/>
    <property type="match status" value="1"/>
</dbReference>
<feature type="transmembrane region" description="Helical" evidence="1">
    <location>
        <begin position="350"/>
        <end position="367"/>
    </location>
</feature>
<dbReference type="InterPro" id="IPR037185">
    <property type="entry name" value="EmrE-like"/>
</dbReference>
<feature type="transmembrane region" description="Helical" evidence="1">
    <location>
        <begin position="133"/>
        <end position="155"/>
    </location>
</feature>
<dbReference type="InParanoid" id="T0QR86"/>
<gene>
    <name evidence="3" type="ORF">SDRG_05485</name>
</gene>
<dbReference type="OMA" id="CDFIGGM"/>
<feature type="transmembrane region" description="Helical" evidence="1">
    <location>
        <begin position="322"/>
        <end position="344"/>
    </location>
</feature>
<dbReference type="RefSeq" id="XP_008609423.1">
    <property type="nucleotide sequence ID" value="XM_008611201.1"/>
</dbReference>
<dbReference type="Proteomes" id="UP000030762">
    <property type="component" value="Unassembled WGS sequence"/>
</dbReference>
<keyword evidence="4" id="KW-1185">Reference proteome</keyword>
<keyword evidence="1" id="KW-0472">Membrane</keyword>